<reference evidence="1 2" key="1">
    <citation type="submission" date="2017-08" db="EMBL/GenBank/DDBJ databases">
        <authorList>
            <person name="de Groot N.N."/>
        </authorList>
    </citation>
    <scope>NUCLEOTIDE SEQUENCE [LARGE SCALE GENOMIC DNA]</scope>
    <source>
        <strain evidence="1 2">USBA 78</strain>
    </source>
</reference>
<dbReference type="RefSeq" id="WP_097053055.1">
    <property type="nucleotide sequence ID" value="NZ_OBMM01000006.1"/>
</dbReference>
<dbReference type="Proteomes" id="UP000219068">
    <property type="component" value="Unassembled WGS sequence"/>
</dbReference>
<dbReference type="EMBL" id="OBMM01000006">
    <property type="protein sequence ID" value="SOC28131.1"/>
    <property type="molecule type" value="Genomic_DNA"/>
</dbReference>
<dbReference type="AlphaFoldDB" id="A0A285TZ61"/>
<name>A0A285TZ61_9PROT</name>
<accession>A0A285TZ61</accession>
<protein>
    <recommendedName>
        <fullName evidence="3">HNH endonuclease</fullName>
    </recommendedName>
</protein>
<evidence type="ECO:0000313" key="2">
    <source>
        <dbReference type="Proteomes" id="UP000219068"/>
    </source>
</evidence>
<sequence>MVRKLSALNIEDFGHNSYRDYVQALVDDRKRNPSKAQFQALREEWKNRVDQYVNNGGSPVVVQLWPEAFPAKVTFLNLYSHPNENSVQISILGELKKIRRLLNSCPCCGELGTPGTLDHYLPKDDYPHFSVIPANLVPMCDICQGEKKTKVGNQQNPRFFIHPYFDNFLTDELVKLEIIPPFEHPHFTLVPSKNLPAQDKAIVISHYKELNIHKRYNEFLETSYIKLLRAADDIRKDHGNVKNRIKDFHKLAKLDGTNSWDSILYSSALENEDLLNFLQNEDLPEYL</sequence>
<proteinExistence type="predicted"/>
<organism evidence="1 2">
    <name type="scientific">Thalassospira xiamenensis</name>
    <dbReference type="NCBI Taxonomy" id="220697"/>
    <lineage>
        <taxon>Bacteria</taxon>
        <taxon>Pseudomonadati</taxon>
        <taxon>Pseudomonadota</taxon>
        <taxon>Alphaproteobacteria</taxon>
        <taxon>Rhodospirillales</taxon>
        <taxon>Thalassospiraceae</taxon>
        <taxon>Thalassospira</taxon>
    </lineage>
</organism>
<evidence type="ECO:0000313" key="1">
    <source>
        <dbReference type="EMBL" id="SOC28131.1"/>
    </source>
</evidence>
<gene>
    <name evidence="1" type="ORF">SAMN05428964_106115</name>
</gene>
<evidence type="ECO:0008006" key="3">
    <source>
        <dbReference type="Google" id="ProtNLM"/>
    </source>
</evidence>